<dbReference type="EMBL" id="CM009757">
    <property type="protein sequence ID" value="PUZ39200.1"/>
    <property type="molecule type" value="Genomic_DNA"/>
</dbReference>
<sequence>MMLSWSFRMISHTGTETRPGLPRGAAVGNLGQWAKARSSNIA</sequence>
<dbReference type="AlphaFoldDB" id="A0A2T7C779"/>
<name>A0A2T7C779_9POAL</name>
<dbReference type="STRING" id="1504633.A0A2T7C779"/>
<organism evidence="1 2">
    <name type="scientific">Panicum hallii var. hallii</name>
    <dbReference type="NCBI Taxonomy" id="1504633"/>
    <lineage>
        <taxon>Eukaryota</taxon>
        <taxon>Viridiplantae</taxon>
        <taxon>Streptophyta</taxon>
        <taxon>Embryophyta</taxon>
        <taxon>Tracheophyta</taxon>
        <taxon>Spermatophyta</taxon>
        <taxon>Magnoliopsida</taxon>
        <taxon>Liliopsida</taxon>
        <taxon>Poales</taxon>
        <taxon>Poaceae</taxon>
        <taxon>PACMAD clade</taxon>
        <taxon>Panicoideae</taxon>
        <taxon>Panicodae</taxon>
        <taxon>Paniceae</taxon>
        <taxon>Panicinae</taxon>
        <taxon>Panicum</taxon>
        <taxon>Panicum sect. Panicum</taxon>
    </lineage>
</organism>
<dbReference type="OrthoDB" id="1744040at2759"/>
<gene>
    <name evidence="1" type="ORF">GQ55_9G266900</name>
</gene>
<accession>A0A2T7C779</accession>
<evidence type="ECO:0000313" key="1">
    <source>
        <dbReference type="EMBL" id="PUZ39200.1"/>
    </source>
</evidence>
<keyword evidence="2" id="KW-1185">Reference proteome</keyword>
<dbReference type="Proteomes" id="UP000244336">
    <property type="component" value="Chromosome 9"/>
</dbReference>
<evidence type="ECO:0000313" key="2">
    <source>
        <dbReference type="Proteomes" id="UP000244336"/>
    </source>
</evidence>
<protein>
    <submittedName>
        <fullName evidence="1">Uncharacterized protein</fullName>
    </submittedName>
</protein>
<proteinExistence type="predicted"/>
<dbReference type="Gramene" id="PUZ39200">
    <property type="protein sequence ID" value="PUZ39200"/>
    <property type="gene ID" value="GQ55_9G266900"/>
</dbReference>
<reference evidence="1 2" key="1">
    <citation type="submission" date="2018-04" db="EMBL/GenBank/DDBJ databases">
        <title>WGS assembly of Panicum hallii var. hallii HAL2.</title>
        <authorList>
            <person name="Lovell J."/>
            <person name="Jenkins J."/>
            <person name="Lowry D."/>
            <person name="Mamidi S."/>
            <person name="Sreedasyam A."/>
            <person name="Weng X."/>
            <person name="Barry K."/>
            <person name="Bonette J."/>
            <person name="Campitelli B."/>
            <person name="Daum C."/>
            <person name="Gordon S."/>
            <person name="Gould B."/>
            <person name="Lipzen A."/>
            <person name="MacQueen A."/>
            <person name="Palacio-Mejia J."/>
            <person name="Plott C."/>
            <person name="Shakirov E."/>
            <person name="Shu S."/>
            <person name="Yoshinaga Y."/>
            <person name="Zane M."/>
            <person name="Rokhsar D."/>
            <person name="Grimwood J."/>
            <person name="Schmutz J."/>
            <person name="Juenger T."/>
        </authorList>
    </citation>
    <scope>NUCLEOTIDE SEQUENCE [LARGE SCALE GENOMIC DNA]</scope>
    <source>
        <strain evidence="2">cv. HAL2</strain>
    </source>
</reference>